<reference evidence="1" key="1">
    <citation type="journal article" date="2021" name="Proc. Natl. Acad. Sci. U.S.A.">
        <title>A Catalog of Tens of Thousands of Viruses from Human Metagenomes Reveals Hidden Associations with Chronic Diseases.</title>
        <authorList>
            <person name="Tisza M.J."/>
            <person name="Buck C.B."/>
        </authorList>
    </citation>
    <scope>NUCLEOTIDE SEQUENCE</scope>
    <source>
        <strain evidence="1">CtWWc42</strain>
    </source>
</reference>
<accession>A0A8S5R2A8</accession>
<dbReference type="EMBL" id="BK015795">
    <property type="protein sequence ID" value="DAE25217.1"/>
    <property type="molecule type" value="Genomic_DNA"/>
</dbReference>
<sequence>MFEVIFFFIFLAMLVLGTIWVVLRAVRAHDGVCSEEYLSHSSAILYPIINFRKRMTPPCYNCKHCVYKEDEYIRYSNKKLQPYCDKKSAVNYYERLANEHSGVVNSNYIRGTKYCEFKKRKNVD</sequence>
<proteinExistence type="predicted"/>
<protein>
    <submittedName>
        <fullName evidence="1">FixH</fullName>
    </submittedName>
</protein>
<organism evidence="1">
    <name type="scientific">Siphoviridae sp. ctWWc42</name>
    <dbReference type="NCBI Taxonomy" id="2826361"/>
    <lineage>
        <taxon>Viruses</taxon>
        <taxon>Duplodnaviria</taxon>
        <taxon>Heunggongvirae</taxon>
        <taxon>Uroviricota</taxon>
        <taxon>Caudoviricetes</taxon>
    </lineage>
</organism>
<evidence type="ECO:0000313" key="1">
    <source>
        <dbReference type="EMBL" id="DAE25217.1"/>
    </source>
</evidence>
<name>A0A8S5R2A8_9CAUD</name>